<keyword evidence="4 6" id="KW-1133">Transmembrane helix</keyword>
<feature type="transmembrane region" description="Helical" evidence="6">
    <location>
        <begin position="9"/>
        <end position="27"/>
    </location>
</feature>
<dbReference type="PANTHER" id="PTHR12677:SF59">
    <property type="entry name" value="GOLGI APPARATUS MEMBRANE PROTEIN TVP38-RELATED"/>
    <property type="match status" value="1"/>
</dbReference>
<dbReference type="InterPro" id="IPR032816">
    <property type="entry name" value="VTT_dom"/>
</dbReference>
<evidence type="ECO:0000313" key="8">
    <source>
        <dbReference type="EMBL" id="MEE6700811.1"/>
    </source>
</evidence>
<organism evidence="8 9">
    <name type="scientific">Limosilactobacillus pontis</name>
    <dbReference type="NCBI Taxonomy" id="35787"/>
    <lineage>
        <taxon>Bacteria</taxon>
        <taxon>Bacillati</taxon>
        <taxon>Bacillota</taxon>
        <taxon>Bacilli</taxon>
        <taxon>Lactobacillales</taxon>
        <taxon>Lactobacillaceae</taxon>
        <taxon>Limosilactobacillus</taxon>
    </lineage>
</organism>
<proteinExistence type="inferred from homology"/>
<evidence type="ECO:0000259" key="7">
    <source>
        <dbReference type="Pfam" id="PF09335"/>
    </source>
</evidence>
<comment type="subcellular location">
    <subcellularLocation>
        <location evidence="1 6">Cell membrane</location>
        <topology evidence="1 6">Multi-pass membrane protein</topology>
    </subcellularLocation>
</comment>
<keyword evidence="3 6" id="KW-0812">Transmembrane</keyword>
<sequence>MMKKHLNKHVLIITALTVALVVIYGIYRDYRPEISLLFDLTPHNQVILLHLIRSHGLATMVLLLLLIAIFNAIPGMSNSVICIFAGLCYGPWVGFLINWLGNILGNCAVMSLIREVDISKRTKKSKILTYLLHQKHPLIGLTIGYMIPVIPSALVNYAGARLNLSRGRFLTTVAIGMAPTSFIYAFGGDAIFRGDSKRLIGAVVAIVMILLGYVVVRKIVDRSKVAHEAA</sequence>
<keyword evidence="2 6" id="KW-1003">Cell membrane</keyword>
<evidence type="ECO:0000256" key="6">
    <source>
        <dbReference type="RuleBase" id="RU366058"/>
    </source>
</evidence>
<protein>
    <recommendedName>
        <fullName evidence="6">TVP38/TMEM64 family membrane protein</fullName>
    </recommendedName>
</protein>
<name>A0ABU7SRV5_9LACO</name>
<feature type="transmembrane region" description="Helical" evidence="6">
    <location>
        <begin position="169"/>
        <end position="187"/>
    </location>
</feature>
<evidence type="ECO:0000256" key="2">
    <source>
        <dbReference type="ARBA" id="ARBA00022475"/>
    </source>
</evidence>
<keyword evidence="9" id="KW-1185">Reference proteome</keyword>
<comment type="caution">
    <text evidence="8">The sequence shown here is derived from an EMBL/GenBank/DDBJ whole genome shotgun (WGS) entry which is preliminary data.</text>
</comment>
<comment type="similarity">
    <text evidence="6">Belongs to the TVP38/TMEM64 family.</text>
</comment>
<dbReference type="RefSeq" id="WP_331191912.1">
    <property type="nucleotide sequence ID" value="NZ_JAQSEN010000019.1"/>
</dbReference>
<feature type="transmembrane region" description="Helical" evidence="6">
    <location>
        <begin position="80"/>
        <end position="101"/>
    </location>
</feature>
<accession>A0ABU7SRV5</accession>
<dbReference type="EMBL" id="JAQSFA010000005">
    <property type="protein sequence ID" value="MEE6700811.1"/>
    <property type="molecule type" value="Genomic_DNA"/>
</dbReference>
<dbReference type="InterPro" id="IPR015414">
    <property type="entry name" value="TMEM64"/>
</dbReference>
<evidence type="ECO:0000256" key="1">
    <source>
        <dbReference type="ARBA" id="ARBA00004651"/>
    </source>
</evidence>
<dbReference type="Proteomes" id="UP001335665">
    <property type="component" value="Unassembled WGS sequence"/>
</dbReference>
<dbReference type="PANTHER" id="PTHR12677">
    <property type="entry name" value="GOLGI APPARATUS MEMBRANE PROTEIN TVP38-RELATED"/>
    <property type="match status" value="1"/>
</dbReference>
<evidence type="ECO:0000256" key="4">
    <source>
        <dbReference type="ARBA" id="ARBA00022989"/>
    </source>
</evidence>
<evidence type="ECO:0000256" key="5">
    <source>
        <dbReference type="ARBA" id="ARBA00023136"/>
    </source>
</evidence>
<dbReference type="Pfam" id="PF09335">
    <property type="entry name" value="VTT_dom"/>
    <property type="match status" value="1"/>
</dbReference>
<feature type="transmembrane region" description="Helical" evidence="6">
    <location>
        <begin position="47"/>
        <end position="73"/>
    </location>
</feature>
<evidence type="ECO:0000313" key="9">
    <source>
        <dbReference type="Proteomes" id="UP001335665"/>
    </source>
</evidence>
<feature type="domain" description="VTT" evidence="7">
    <location>
        <begin position="79"/>
        <end position="189"/>
    </location>
</feature>
<feature type="transmembrane region" description="Helical" evidence="6">
    <location>
        <begin position="138"/>
        <end position="157"/>
    </location>
</feature>
<keyword evidence="5 6" id="KW-0472">Membrane</keyword>
<reference evidence="8 9" key="1">
    <citation type="submission" date="2023-02" db="EMBL/GenBank/DDBJ databases">
        <title>The predominant lactic acid bacteria and yeasts involved in the spontaneous fermentation of millet during the production of the traditional porridge Hausa koko in Ghana.</title>
        <authorList>
            <person name="Atter A."/>
            <person name="Diaz M."/>
        </authorList>
    </citation>
    <scope>NUCLEOTIDE SEQUENCE [LARGE SCALE GENOMIC DNA]</scope>
    <source>
        <strain evidence="8 9">FI11552</strain>
    </source>
</reference>
<feature type="transmembrane region" description="Helical" evidence="6">
    <location>
        <begin position="199"/>
        <end position="216"/>
    </location>
</feature>
<evidence type="ECO:0000256" key="3">
    <source>
        <dbReference type="ARBA" id="ARBA00022692"/>
    </source>
</evidence>
<gene>
    <name evidence="8" type="ORF">PS396_03225</name>
</gene>